<dbReference type="Pfam" id="PF00005">
    <property type="entry name" value="ABC_tran"/>
    <property type="match status" value="1"/>
</dbReference>
<dbReference type="PANTHER" id="PTHR42781:SF4">
    <property type="entry name" value="SPERMIDINE_PUTRESCINE IMPORT ATP-BINDING PROTEIN POTA"/>
    <property type="match status" value="1"/>
</dbReference>
<dbReference type="SUPFAM" id="SSF52540">
    <property type="entry name" value="P-loop containing nucleoside triphosphate hydrolases"/>
    <property type="match status" value="1"/>
</dbReference>
<evidence type="ECO:0000313" key="5">
    <source>
        <dbReference type="EMBL" id="SFW30775.1"/>
    </source>
</evidence>
<dbReference type="PROSITE" id="PS50893">
    <property type="entry name" value="ABC_TRANSPORTER_2"/>
    <property type="match status" value="1"/>
</dbReference>
<accession>A0A1K1N611</accession>
<protein>
    <submittedName>
        <fullName evidence="5">ABC-type Fe3+/spermidine/putrescine transport systems, ATPase components</fullName>
    </submittedName>
</protein>
<sequence>MLSFLNKTQKGKNPVNHISGAAGFSDCFFFLLHFFKALKKTIPVFRFTQSHYLCPKPSYLLKMLDVKNISFRFTEKPVLDTLSFSAEPGQIVSVIGESGSGKSTLLKAIYGLYDMDQGEIYWKDKQILGPAYNLVPGESYMKYLAQDFDLMPYVSVRDNIGKFLSNFYKKEKSERIDELLDMVELQDYADEKPGNLSGGQQQRVALARAMAQKPEILLLDEPFSHIDSFRTNKLRRDLFAFLRKKQITCIIATHDSVDALSHADKTLVMKAGKIIREDQPERLYNNPESRYTASLFGEVNEIPIRALVPEAGYPENQRVLVYTHELHLTEKSGFRVRIKECYFEGNHYLIRALYRGEPLFFEHHSPVPEETTVSLAIDEKVVKERIKNQK</sequence>
<evidence type="ECO:0000313" key="6">
    <source>
        <dbReference type="Proteomes" id="UP000182248"/>
    </source>
</evidence>
<dbReference type="GO" id="GO:0016887">
    <property type="term" value="F:ATP hydrolysis activity"/>
    <property type="evidence" value="ECO:0007669"/>
    <property type="project" value="InterPro"/>
</dbReference>
<keyword evidence="3" id="KW-0067">ATP-binding</keyword>
<evidence type="ECO:0000256" key="1">
    <source>
        <dbReference type="ARBA" id="ARBA00022448"/>
    </source>
</evidence>
<keyword evidence="6" id="KW-1185">Reference proteome</keyword>
<dbReference type="SMART" id="SM00382">
    <property type="entry name" value="AAA"/>
    <property type="match status" value="1"/>
</dbReference>
<gene>
    <name evidence="5" type="ORF">SAMN02927921_01040</name>
</gene>
<keyword evidence="1" id="KW-0813">Transport</keyword>
<feature type="domain" description="ABC transporter" evidence="4">
    <location>
        <begin position="64"/>
        <end position="296"/>
    </location>
</feature>
<evidence type="ECO:0000259" key="4">
    <source>
        <dbReference type="PROSITE" id="PS50893"/>
    </source>
</evidence>
<evidence type="ECO:0000256" key="3">
    <source>
        <dbReference type="ARBA" id="ARBA00022840"/>
    </source>
</evidence>
<dbReference type="InterPro" id="IPR027417">
    <property type="entry name" value="P-loop_NTPase"/>
</dbReference>
<dbReference type="PROSITE" id="PS00211">
    <property type="entry name" value="ABC_TRANSPORTER_1"/>
    <property type="match status" value="1"/>
</dbReference>
<name>A0A1K1N611_9FLAO</name>
<reference evidence="5 6" key="1">
    <citation type="submission" date="2016-11" db="EMBL/GenBank/DDBJ databases">
        <authorList>
            <person name="Jaros S."/>
            <person name="Januszkiewicz K."/>
            <person name="Wedrychowicz H."/>
        </authorList>
    </citation>
    <scope>NUCLEOTIDE SEQUENCE [LARGE SCALE GENOMIC DNA]</scope>
    <source>
        <strain evidence="5 6">CGMCC 1.12145</strain>
    </source>
</reference>
<dbReference type="InterPro" id="IPR050093">
    <property type="entry name" value="ABC_SmlMolc_Importer"/>
</dbReference>
<proteinExistence type="predicted"/>
<evidence type="ECO:0000256" key="2">
    <source>
        <dbReference type="ARBA" id="ARBA00022741"/>
    </source>
</evidence>
<dbReference type="Proteomes" id="UP000182248">
    <property type="component" value="Unassembled WGS sequence"/>
</dbReference>
<dbReference type="EMBL" id="FPJE01000004">
    <property type="protein sequence ID" value="SFW30775.1"/>
    <property type="molecule type" value="Genomic_DNA"/>
</dbReference>
<dbReference type="PANTHER" id="PTHR42781">
    <property type="entry name" value="SPERMIDINE/PUTRESCINE IMPORT ATP-BINDING PROTEIN POTA"/>
    <property type="match status" value="1"/>
</dbReference>
<dbReference type="InterPro" id="IPR003439">
    <property type="entry name" value="ABC_transporter-like_ATP-bd"/>
</dbReference>
<dbReference type="GO" id="GO:0005524">
    <property type="term" value="F:ATP binding"/>
    <property type="evidence" value="ECO:0007669"/>
    <property type="project" value="UniProtKB-KW"/>
</dbReference>
<dbReference type="InterPro" id="IPR003593">
    <property type="entry name" value="AAA+_ATPase"/>
</dbReference>
<dbReference type="InterPro" id="IPR017871">
    <property type="entry name" value="ABC_transporter-like_CS"/>
</dbReference>
<organism evidence="5 6">
    <name type="scientific">Sinomicrobium oceani</name>
    <dbReference type="NCBI Taxonomy" id="1150368"/>
    <lineage>
        <taxon>Bacteria</taxon>
        <taxon>Pseudomonadati</taxon>
        <taxon>Bacteroidota</taxon>
        <taxon>Flavobacteriia</taxon>
        <taxon>Flavobacteriales</taxon>
        <taxon>Flavobacteriaceae</taxon>
        <taxon>Sinomicrobium</taxon>
    </lineage>
</organism>
<dbReference type="STRING" id="1150368.SAMN02927921_01040"/>
<keyword evidence="2" id="KW-0547">Nucleotide-binding</keyword>
<dbReference type="AlphaFoldDB" id="A0A1K1N611"/>
<dbReference type="Gene3D" id="3.40.50.300">
    <property type="entry name" value="P-loop containing nucleotide triphosphate hydrolases"/>
    <property type="match status" value="1"/>
</dbReference>